<dbReference type="SUPFAM" id="SSF55811">
    <property type="entry name" value="Nudix"/>
    <property type="match status" value="1"/>
</dbReference>
<dbReference type="InterPro" id="IPR000086">
    <property type="entry name" value="NUDIX_hydrolase_dom"/>
</dbReference>
<feature type="domain" description="Nudix hydrolase" evidence="2">
    <location>
        <begin position="2"/>
        <end position="79"/>
    </location>
</feature>
<reference evidence="3 4" key="1">
    <citation type="submission" date="2018-06" db="EMBL/GenBank/DDBJ databases">
        <title>Genomic Encyclopedia of Type Strains, Phase IV (KMG-IV): sequencing the most valuable type-strain genomes for metagenomic binning, comparative biology and taxonomic classification.</title>
        <authorList>
            <person name="Goeker M."/>
        </authorList>
    </citation>
    <scope>NUCLEOTIDE SEQUENCE [LARGE SCALE GENOMIC DNA]</scope>
    <source>
        <strain evidence="3 4">DSM 15140</strain>
    </source>
</reference>
<keyword evidence="4" id="KW-1185">Reference proteome</keyword>
<dbReference type="Proteomes" id="UP000252254">
    <property type="component" value="Unassembled WGS sequence"/>
</dbReference>
<dbReference type="AlphaFoldDB" id="A0A366DVI8"/>
<dbReference type="EMBL" id="QNRI01000011">
    <property type="protein sequence ID" value="RBO93529.1"/>
    <property type="molecule type" value="Genomic_DNA"/>
</dbReference>
<evidence type="ECO:0000313" key="4">
    <source>
        <dbReference type="Proteomes" id="UP000252254"/>
    </source>
</evidence>
<dbReference type="PANTHER" id="PTHR43736">
    <property type="entry name" value="ADP-RIBOSE PYROPHOSPHATASE"/>
    <property type="match status" value="1"/>
</dbReference>
<sequence>MQYGETSEEAIKREIFEETGVALIHTKLFAVIENFFQYKQGFHELLFIYKGEIPFQSDYQGRDADDQVIAWTSLDNVSELKPSVLVNLKNQMAKETILHLVSVDDSIGK</sequence>
<protein>
    <submittedName>
        <fullName evidence="3">NUDIX domain-containing protein</fullName>
    </submittedName>
</protein>
<organism evidence="3 4">
    <name type="scientific">Paraliobacillus ryukyuensis</name>
    <dbReference type="NCBI Taxonomy" id="200904"/>
    <lineage>
        <taxon>Bacteria</taxon>
        <taxon>Bacillati</taxon>
        <taxon>Bacillota</taxon>
        <taxon>Bacilli</taxon>
        <taxon>Bacillales</taxon>
        <taxon>Bacillaceae</taxon>
        <taxon>Paraliobacillus</taxon>
    </lineage>
</organism>
<evidence type="ECO:0000313" key="3">
    <source>
        <dbReference type="EMBL" id="RBO93529.1"/>
    </source>
</evidence>
<evidence type="ECO:0000256" key="1">
    <source>
        <dbReference type="ARBA" id="ARBA00005582"/>
    </source>
</evidence>
<comment type="caution">
    <text evidence="3">The sequence shown here is derived from an EMBL/GenBank/DDBJ whole genome shotgun (WGS) entry which is preliminary data.</text>
</comment>
<dbReference type="STRING" id="200904.GCA_900168775_02707"/>
<dbReference type="Gene3D" id="3.90.79.10">
    <property type="entry name" value="Nucleoside Triphosphate Pyrophosphohydrolase"/>
    <property type="match status" value="1"/>
</dbReference>
<gene>
    <name evidence="3" type="ORF">DES48_11139</name>
</gene>
<proteinExistence type="inferred from homology"/>
<dbReference type="Pfam" id="PF00293">
    <property type="entry name" value="NUDIX"/>
    <property type="match status" value="1"/>
</dbReference>
<accession>A0A366DVI8</accession>
<name>A0A366DVI8_9BACI</name>
<dbReference type="PANTHER" id="PTHR43736:SF1">
    <property type="entry name" value="DIHYDRONEOPTERIN TRIPHOSPHATE DIPHOSPHATASE"/>
    <property type="match status" value="1"/>
</dbReference>
<evidence type="ECO:0000259" key="2">
    <source>
        <dbReference type="Pfam" id="PF00293"/>
    </source>
</evidence>
<comment type="similarity">
    <text evidence="1">Belongs to the Nudix hydrolase family.</text>
</comment>
<dbReference type="InterPro" id="IPR015797">
    <property type="entry name" value="NUDIX_hydrolase-like_dom_sf"/>
</dbReference>